<keyword evidence="2" id="KW-1185">Reference proteome</keyword>
<reference evidence="1" key="2">
    <citation type="submission" date="2020-08" db="EMBL/GenBank/DDBJ databases">
        <authorList>
            <person name="Chen M."/>
            <person name="Teng W."/>
            <person name="Zhao L."/>
            <person name="Hu C."/>
            <person name="Zhou Y."/>
            <person name="Han B."/>
            <person name="Song L."/>
            <person name="Shu W."/>
        </authorList>
    </citation>
    <scope>NUCLEOTIDE SEQUENCE</scope>
    <source>
        <strain evidence="1">FACHB-1375</strain>
    </source>
</reference>
<protein>
    <submittedName>
        <fullName evidence="1">Uncharacterized protein</fullName>
    </submittedName>
</protein>
<gene>
    <name evidence="1" type="ORF">H6G03_14775</name>
</gene>
<evidence type="ECO:0000313" key="1">
    <source>
        <dbReference type="EMBL" id="MBD2182342.1"/>
    </source>
</evidence>
<dbReference type="Proteomes" id="UP000641646">
    <property type="component" value="Unassembled WGS sequence"/>
</dbReference>
<dbReference type="EMBL" id="JACJPW010000035">
    <property type="protein sequence ID" value="MBD2182342.1"/>
    <property type="molecule type" value="Genomic_DNA"/>
</dbReference>
<dbReference type="RefSeq" id="WP_190465157.1">
    <property type="nucleotide sequence ID" value="NZ_JACJPW010000035.1"/>
</dbReference>
<proteinExistence type="predicted"/>
<accession>A0A926VEQ7</accession>
<reference evidence="1" key="1">
    <citation type="journal article" date="2015" name="ISME J.">
        <title>Draft Genome Sequence of Streptomyces incarnatus NRRL8089, which Produces the Nucleoside Antibiotic Sinefungin.</title>
        <authorList>
            <person name="Oshima K."/>
            <person name="Hattori M."/>
            <person name="Shimizu H."/>
            <person name="Fukuda K."/>
            <person name="Nemoto M."/>
            <person name="Inagaki K."/>
            <person name="Tamura T."/>
        </authorList>
    </citation>
    <scope>NUCLEOTIDE SEQUENCE</scope>
    <source>
        <strain evidence="1">FACHB-1375</strain>
    </source>
</reference>
<evidence type="ECO:0000313" key="2">
    <source>
        <dbReference type="Proteomes" id="UP000641646"/>
    </source>
</evidence>
<name>A0A926VEQ7_9CYAN</name>
<sequence length="144" mass="16496">MEEWQKNLVEILETVADEVEQFLLEMTETLETFAEFSEEFAHQLHSTISEDIERFFSEIVDPMLGVTPQLEDTLFDEEWTVSDAEDPLIAQYPACVGCRNFHGQFYGGNLLVCGMHPYGWSGENCPDWEAGENSDNDYNPPSIF</sequence>
<comment type="caution">
    <text evidence="1">The sequence shown here is derived from an EMBL/GenBank/DDBJ whole genome shotgun (WGS) entry which is preliminary data.</text>
</comment>
<organism evidence="1 2">
    <name type="scientific">Aerosakkonema funiforme FACHB-1375</name>
    <dbReference type="NCBI Taxonomy" id="2949571"/>
    <lineage>
        <taxon>Bacteria</taxon>
        <taxon>Bacillati</taxon>
        <taxon>Cyanobacteriota</taxon>
        <taxon>Cyanophyceae</taxon>
        <taxon>Oscillatoriophycideae</taxon>
        <taxon>Aerosakkonematales</taxon>
        <taxon>Aerosakkonemataceae</taxon>
        <taxon>Aerosakkonema</taxon>
    </lineage>
</organism>
<dbReference type="AlphaFoldDB" id="A0A926VEQ7"/>